<proteinExistence type="predicted"/>
<evidence type="ECO:0000313" key="2">
    <source>
        <dbReference type="Proteomes" id="UP000324222"/>
    </source>
</evidence>
<protein>
    <submittedName>
        <fullName evidence="1">Uncharacterized protein</fullName>
    </submittedName>
</protein>
<gene>
    <name evidence="1" type="ORF">E2C01_101741</name>
</gene>
<comment type="caution">
    <text evidence="1">The sequence shown here is derived from an EMBL/GenBank/DDBJ whole genome shotgun (WGS) entry which is preliminary data.</text>
</comment>
<reference evidence="1 2" key="1">
    <citation type="submission" date="2019-05" db="EMBL/GenBank/DDBJ databases">
        <title>Another draft genome of Portunus trituberculatus and its Hox gene families provides insights of decapod evolution.</title>
        <authorList>
            <person name="Jeong J.-H."/>
            <person name="Song I."/>
            <person name="Kim S."/>
            <person name="Choi T."/>
            <person name="Kim D."/>
            <person name="Ryu S."/>
            <person name="Kim W."/>
        </authorList>
    </citation>
    <scope>NUCLEOTIDE SEQUENCE [LARGE SCALE GENOMIC DNA]</scope>
    <source>
        <tissue evidence="1">Muscle</tissue>
    </source>
</reference>
<evidence type="ECO:0000313" key="1">
    <source>
        <dbReference type="EMBL" id="MPD05966.1"/>
    </source>
</evidence>
<sequence length="60" mass="6730">MNRIQTCVLGDPLDPKARMVPLYHGGNQLQVAKLWFGCRITWNGQGQCSGNAEMFFFIIG</sequence>
<organism evidence="1 2">
    <name type="scientific">Portunus trituberculatus</name>
    <name type="common">Swimming crab</name>
    <name type="synonym">Neptunus trituberculatus</name>
    <dbReference type="NCBI Taxonomy" id="210409"/>
    <lineage>
        <taxon>Eukaryota</taxon>
        <taxon>Metazoa</taxon>
        <taxon>Ecdysozoa</taxon>
        <taxon>Arthropoda</taxon>
        <taxon>Crustacea</taxon>
        <taxon>Multicrustacea</taxon>
        <taxon>Malacostraca</taxon>
        <taxon>Eumalacostraca</taxon>
        <taxon>Eucarida</taxon>
        <taxon>Decapoda</taxon>
        <taxon>Pleocyemata</taxon>
        <taxon>Brachyura</taxon>
        <taxon>Eubrachyura</taxon>
        <taxon>Portunoidea</taxon>
        <taxon>Portunidae</taxon>
        <taxon>Portuninae</taxon>
        <taxon>Portunus</taxon>
    </lineage>
</organism>
<dbReference type="Proteomes" id="UP000324222">
    <property type="component" value="Unassembled WGS sequence"/>
</dbReference>
<name>A0A5B7KGH0_PORTR</name>
<accession>A0A5B7KGH0</accession>
<dbReference type="AlphaFoldDB" id="A0A5B7KGH0"/>
<dbReference type="EMBL" id="VSRR010148686">
    <property type="protein sequence ID" value="MPD05966.1"/>
    <property type="molecule type" value="Genomic_DNA"/>
</dbReference>
<keyword evidence="2" id="KW-1185">Reference proteome</keyword>